<accession>A0ABQ9DAQ9</accession>
<reference evidence="1" key="1">
    <citation type="submission" date="2019-10" db="EMBL/GenBank/DDBJ databases">
        <authorList>
            <person name="Soares A.E.R."/>
            <person name="Aleixo A."/>
            <person name="Schneider P."/>
            <person name="Miyaki C.Y."/>
            <person name="Schneider M.P."/>
            <person name="Mello C."/>
            <person name="Vasconcelos A.T.R."/>
        </authorList>
    </citation>
    <scope>NUCLEOTIDE SEQUENCE</scope>
    <source>
        <tissue evidence="1">Muscle</tissue>
    </source>
</reference>
<evidence type="ECO:0000313" key="2">
    <source>
        <dbReference type="Proteomes" id="UP001145742"/>
    </source>
</evidence>
<keyword evidence="2" id="KW-1185">Reference proteome</keyword>
<proteinExistence type="predicted"/>
<dbReference type="EMBL" id="WHWB01033698">
    <property type="protein sequence ID" value="KAJ7418107.1"/>
    <property type="molecule type" value="Genomic_DNA"/>
</dbReference>
<sequence length="110" mass="12873">MIVPLYSAPVRPHFKSCVEFWVPQLQEDIEVLERVQTRAVELVKGLEHKSPEELRLFSLEKRRLRRDLIALYNYLKEGQSEVVVGLFCHVSSARMSGNEPPPPREIQIRY</sequence>
<organism evidence="1 2">
    <name type="scientific">Willisornis vidua</name>
    <name type="common">Xingu scale-backed antbird</name>
    <dbReference type="NCBI Taxonomy" id="1566151"/>
    <lineage>
        <taxon>Eukaryota</taxon>
        <taxon>Metazoa</taxon>
        <taxon>Chordata</taxon>
        <taxon>Craniata</taxon>
        <taxon>Vertebrata</taxon>
        <taxon>Euteleostomi</taxon>
        <taxon>Archelosauria</taxon>
        <taxon>Archosauria</taxon>
        <taxon>Dinosauria</taxon>
        <taxon>Saurischia</taxon>
        <taxon>Theropoda</taxon>
        <taxon>Coelurosauria</taxon>
        <taxon>Aves</taxon>
        <taxon>Neognathae</taxon>
        <taxon>Neoaves</taxon>
        <taxon>Telluraves</taxon>
        <taxon>Australaves</taxon>
        <taxon>Passeriformes</taxon>
        <taxon>Thamnophilidae</taxon>
        <taxon>Willisornis</taxon>
    </lineage>
</organism>
<evidence type="ECO:0000313" key="1">
    <source>
        <dbReference type="EMBL" id="KAJ7418107.1"/>
    </source>
</evidence>
<dbReference type="Proteomes" id="UP001145742">
    <property type="component" value="Unassembled WGS sequence"/>
</dbReference>
<gene>
    <name evidence="1" type="ORF">WISP_61106</name>
</gene>
<comment type="caution">
    <text evidence="1">The sequence shown here is derived from an EMBL/GenBank/DDBJ whole genome shotgun (WGS) entry which is preliminary data.</text>
</comment>
<protein>
    <submittedName>
        <fullName evidence="1">Uncharacterized protein</fullName>
    </submittedName>
</protein>
<name>A0ABQ9DAQ9_9PASS</name>